<protein>
    <submittedName>
        <fullName evidence="1">Uncharacterized protein</fullName>
    </submittedName>
</protein>
<gene>
    <name evidence="1" type="primary">AVEN_144697_1</name>
    <name evidence="1" type="ORF">CEXT_460561</name>
</gene>
<dbReference type="Gene3D" id="6.10.250.1380">
    <property type="match status" value="1"/>
</dbReference>
<proteinExistence type="predicted"/>
<dbReference type="Proteomes" id="UP001054945">
    <property type="component" value="Unassembled WGS sequence"/>
</dbReference>
<keyword evidence="2" id="KW-1185">Reference proteome</keyword>
<reference evidence="1 2" key="1">
    <citation type="submission" date="2021-06" db="EMBL/GenBank/DDBJ databases">
        <title>Caerostris extrusa draft genome.</title>
        <authorList>
            <person name="Kono N."/>
            <person name="Arakawa K."/>
        </authorList>
    </citation>
    <scope>NUCLEOTIDE SEQUENCE [LARGE SCALE GENOMIC DNA]</scope>
</reference>
<dbReference type="EMBL" id="BPLR01021391">
    <property type="protein sequence ID" value="GIX89091.1"/>
    <property type="molecule type" value="Genomic_DNA"/>
</dbReference>
<comment type="caution">
    <text evidence="1">The sequence shown here is derived from an EMBL/GenBank/DDBJ whole genome shotgun (WGS) entry which is preliminary data.</text>
</comment>
<evidence type="ECO:0000313" key="2">
    <source>
        <dbReference type="Proteomes" id="UP001054945"/>
    </source>
</evidence>
<evidence type="ECO:0000313" key="1">
    <source>
        <dbReference type="EMBL" id="GIX89091.1"/>
    </source>
</evidence>
<sequence>MISIGTISTLLKFVEILPCADELKKEFEEIKKETEILIQTQEETKSKIDKELDIVCKKIMDLQSKSGCKTEHSRAAATFLKSRLANLET</sequence>
<accession>A0AAV4NYR2</accession>
<organism evidence="1 2">
    <name type="scientific">Caerostris extrusa</name>
    <name type="common">Bark spider</name>
    <name type="synonym">Caerostris bankana</name>
    <dbReference type="NCBI Taxonomy" id="172846"/>
    <lineage>
        <taxon>Eukaryota</taxon>
        <taxon>Metazoa</taxon>
        <taxon>Ecdysozoa</taxon>
        <taxon>Arthropoda</taxon>
        <taxon>Chelicerata</taxon>
        <taxon>Arachnida</taxon>
        <taxon>Araneae</taxon>
        <taxon>Araneomorphae</taxon>
        <taxon>Entelegynae</taxon>
        <taxon>Araneoidea</taxon>
        <taxon>Araneidae</taxon>
        <taxon>Caerostris</taxon>
    </lineage>
</organism>
<dbReference type="AlphaFoldDB" id="A0AAV4NYR2"/>
<name>A0AAV4NYR2_CAEEX</name>